<feature type="region of interest" description="Disordered" evidence="1">
    <location>
        <begin position="1"/>
        <end position="55"/>
    </location>
</feature>
<feature type="compositionally biased region" description="Low complexity" evidence="1">
    <location>
        <begin position="68"/>
        <end position="81"/>
    </location>
</feature>
<dbReference type="Gramene" id="AET2Gv20989600.1">
    <property type="protein sequence ID" value="AET2Gv20989600.1"/>
    <property type="gene ID" value="AET2Gv20989600"/>
</dbReference>
<protein>
    <submittedName>
        <fullName evidence="2">Uncharacterized protein</fullName>
    </submittedName>
</protein>
<dbReference type="AlphaFoldDB" id="A0A453CWW4"/>
<keyword evidence="3" id="KW-1185">Reference proteome</keyword>
<feature type="compositionally biased region" description="Polar residues" evidence="1">
    <location>
        <begin position="23"/>
        <end position="32"/>
    </location>
</feature>
<sequence length="91" mass="10331">RDHKQTNHRRRPLSRQRRSLIRTQNQAENFQAPSLRRPLQSQTPGHKPPASQPPLLRWAKPMALSLARSPHPAAAAPSLPRIPGRISQYVP</sequence>
<evidence type="ECO:0000313" key="3">
    <source>
        <dbReference type="Proteomes" id="UP000015105"/>
    </source>
</evidence>
<evidence type="ECO:0000313" key="2">
    <source>
        <dbReference type="EnsemblPlants" id="AET2Gv20989600.1"/>
    </source>
</evidence>
<name>A0A453CWW4_AEGTS</name>
<evidence type="ECO:0000256" key="1">
    <source>
        <dbReference type="SAM" id="MobiDB-lite"/>
    </source>
</evidence>
<dbReference type="Proteomes" id="UP000015105">
    <property type="component" value="Chromosome 2D"/>
</dbReference>
<accession>A0A453CWW4</accession>
<feature type="region of interest" description="Disordered" evidence="1">
    <location>
        <begin position="68"/>
        <end position="91"/>
    </location>
</feature>
<dbReference type="EnsemblPlants" id="AET2Gv20989600.1">
    <property type="protein sequence ID" value="AET2Gv20989600.1"/>
    <property type="gene ID" value="AET2Gv20989600"/>
</dbReference>
<proteinExistence type="predicted"/>
<reference evidence="3" key="1">
    <citation type="journal article" date="2014" name="Science">
        <title>Ancient hybridizations among the ancestral genomes of bread wheat.</title>
        <authorList>
            <consortium name="International Wheat Genome Sequencing Consortium,"/>
            <person name="Marcussen T."/>
            <person name="Sandve S.R."/>
            <person name="Heier L."/>
            <person name="Spannagl M."/>
            <person name="Pfeifer M."/>
            <person name="Jakobsen K.S."/>
            <person name="Wulff B.B."/>
            <person name="Steuernagel B."/>
            <person name="Mayer K.F."/>
            <person name="Olsen O.A."/>
        </authorList>
    </citation>
    <scope>NUCLEOTIDE SEQUENCE [LARGE SCALE GENOMIC DNA]</scope>
    <source>
        <strain evidence="3">cv. AL8/78</strain>
    </source>
</reference>
<organism evidence="2 3">
    <name type="scientific">Aegilops tauschii subsp. strangulata</name>
    <name type="common">Goatgrass</name>
    <dbReference type="NCBI Taxonomy" id="200361"/>
    <lineage>
        <taxon>Eukaryota</taxon>
        <taxon>Viridiplantae</taxon>
        <taxon>Streptophyta</taxon>
        <taxon>Embryophyta</taxon>
        <taxon>Tracheophyta</taxon>
        <taxon>Spermatophyta</taxon>
        <taxon>Magnoliopsida</taxon>
        <taxon>Liliopsida</taxon>
        <taxon>Poales</taxon>
        <taxon>Poaceae</taxon>
        <taxon>BOP clade</taxon>
        <taxon>Pooideae</taxon>
        <taxon>Triticodae</taxon>
        <taxon>Triticeae</taxon>
        <taxon>Triticinae</taxon>
        <taxon>Aegilops</taxon>
    </lineage>
</organism>
<reference evidence="3" key="2">
    <citation type="journal article" date="2017" name="Nat. Plants">
        <title>The Aegilops tauschii genome reveals multiple impacts of transposons.</title>
        <authorList>
            <person name="Zhao G."/>
            <person name="Zou C."/>
            <person name="Li K."/>
            <person name="Wang K."/>
            <person name="Li T."/>
            <person name="Gao L."/>
            <person name="Zhang X."/>
            <person name="Wang H."/>
            <person name="Yang Z."/>
            <person name="Liu X."/>
            <person name="Jiang W."/>
            <person name="Mao L."/>
            <person name="Kong X."/>
            <person name="Jiao Y."/>
            <person name="Jia J."/>
        </authorList>
    </citation>
    <scope>NUCLEOTIDE SEQUENCE [LARGE SCALE GENOMIC DNA]</scope>
    <source>
        <strain evidence="3">cv. AL8/78</strain>
    </source>
</reference>
<reference evidence="2" key="4">
    <citation type="submission" date="2019-03" db="UniProtKB">
        <authorList>
            <consortium name="EnsemblPlants"/>
        </authorList>
    </citation>
    <scope>IDENTIFICATION</scope>
</reference>
<reference evidence="2" key="5">
    <citation type="journal article" date="2021" name="G3 (Bethesda)">
        <title>Aegilops tauschii genome assembly Aet v5.0 features greater sequence contiguity and improved annotation.</title>
        <authorList>
            <person name="Wang L."/>
            <person name="Zhu T."/>
            <person name="Rodriguez J.C."/>
            <person name="Deal K.R."/>
            <person name="Dubcovsky J."/>
            <person name="McGuire P.E."/>
            <person name="Lux T."/>
            <person name="Spannagl M."/>
            <person name="Mayer K.F.X."/>
            <person name="Baldrich P."/>
            <person name="Meyers B.C."/>
            <person name="Huo N."/>
            <person name="Gu Y.Q."/>
            <person name="Zhou H."/>
            <person name="Devos K.M."/>
            <person name="Bennetzen J.L."/>
            <person name="Unver T."/>
            <person name="Budak H."/>
            <person name="Gulick P.J."/>
            <person name="Galiba G."/>
            <person name="Kalapos B."/>
            <person name="Nelson D.R."/>
            <person name="Li P."/>
            <person name="You F.M."/>
            <person name="Luo M.C."/>
            <person name="Dvorak J."/>
        </authorList>
    </citation>
    <scope>NUCLEOTIDE SEQUENCE [LARGE SCALE GENOMIC DNA]</scope>
    <source>
        <strain evidence="2">cv. AL8/78</strain>
    </source>
</reference>
<feature type="compositionally biased region" description="Basic residues" evidence="1">
    <location>
        <begin position="1"/>
        <end position="20"/>
    </location>
</feature>
<reference evidence="2" key="3">
    <citation type="journal article" date="2017" name="Nature">
        <title>Genome sequence of the progenitor of the wheat D genome Aegilops tauschii.</title>
        <authorList>
            <person name="Luo M.C."/>
            <person name="Gu Y.Q."/>
            <person name="Puiu D."/>
            <person name="Wang H."/>
            <person name="Twardziok S.O."/>
            <person name="Deal K.R."/>
            <person name="Huo N."/>
            <person name="Zhu T."/>
            <person name="Wang L."/>
            <person name="Wang Y."/>
            <person name="McGuire P.E."/>
            <person name="Liu S."/>
            <person name="Long H."/>
            <person name="Ramasamy R.K."/>
            <person name="Rodriguez J.C."/>
            <person name="Van S.L."/>
            <person name="Yuan L."/>
            <person name="Wang Z."/>
            <person name="Xia Z."/>
            <person name="Xiao L."/>
            <person name="Anderson O.D."/>
            <person name="Ouyang S."/>
            <person name="Liang Y."/>
            <person name="Zimin A.V."/>
            <person name="Pertea G."/>
            <person name="Qi P."/>
            <person name="Bennetzen J.L."/>
            <person name="Dai X."/>
            <person name="Dawson M.W."/>
            <person name="Muller H.G."/>
            <person name="Kugler K."/>
            <person name="Rivarola-Duarte L."/>
            <person name="Spannagl M."/>
            <person name="Mayer K.F.X."/>
            <person name="Lu F.H."/>
            <person name="Bevan M.W."/>
            <person name="Leroy P."/>
            <person name="Li P."/>
            <person name="You F.M."/>
            <person name="Sun Q."/>
            <person name="Liu Z."/>
            <person name="Lyons E."/>
            <person name="Wicker T."/>
            <person name="Salzberg S.L."/>
            <person name="Devos K.M."/>
            <person name="Dvorak J."/>
        </authorList>
    </citation>
    <scope>NUCLEOTIDE SEQUENCE [LARGE SCALE GENOMIC DNA]</scope>
    <source>
        <strain evidence="2">cv. AL8/78</strain>
    </source>
</reference>